<dbReference type="EMBL" id="CDMY01000524">
    <property type="protein sequence ID" value="CEM20287.1"/>
    <property type="molecule type" value="Genomic_DNA"/>
</dbReference>
<keyword evidence="1" id="KW-0472">Membrane</keyword>
<evidence type="ECO:0000313" key="2">
    <source>
        <dbReference type="EMBL" id="CEM20287.1"/>
    </source>
</evidence>
<reference evidence="2 3" key="1">
    <citation type="submission" date="2014-11" db="EMBL/GenBank/DDBJ databases">
        <authorList>
            <person name="Zhu J."/>
            <person name="Qi W."/>
            <person name="Song R."/>
        </authorList>
    </citation>
    <scope>NUCLEOTIDE SEQUENCE [LARGE SCALE GENOMIC DNA]</scope>
</reference>
<dbReference type="InParanoid" id="A0A0G4FXX7"/>
<proteinExistence type="predicted"/>
<organism evidence="2 3">
    <name type="scientific">Vitrella brassicaformis (strain CCMP3155)</name>
    <dbReference type="NCBI Taxonomy" id="1169540"/>
    <lineage>
        <taxon>Eukaryota</taxon>
        <taxon>Sar</taxon>
        <taxon>Alveolata</taxon>
        <taxon>Colpodellida</taxon>
        <taxon>Vitrellaceae</taxon>
        <taxon>Vitrella</taxon>
    </lineage>
</organism>
<name>A0A0G4FXX7_VITBC</name>
<dbReference type="VEuPathDB" id="CryptoDB:Vbra_16419"/>
<dbReference type="Proteomes" id="UP000041254">
    <property type="component" value="Unassembled WGS sequence"/>
</dbReference>
<keyword evidence="1" id="KW-1133">Transmembrane helix</keyword>
<feature type="transmembrane region" description="Helical" evidence="1">
    <location>
        <begin position="53"/>
        <end position="71"/>
    </location>
</feature>
<protein>
    <submittedName>
        <fullName evidence="2">Uncharacterized protein</fullName>
    </submittedName>
</protein>
<dbReference type="AlphaFoldDB" id="A0A0G4FXX7"/>
<keyword evidence="3" id="KW-1185">Reference proteome</keyword>
<accession>A0A0G4FXX7</accession>
<evidence type="ECO:0000313" key="3">
    <source>
        <dbReference type="Proteomes" id="UP000041254"/>
    </source>
</evidence>
<gene>
    <name evidence="2" type="ORF">Vbra_16419</name>
</gene>
<evidence type="ECO:0000256" key="1">
    <source>
        <dbReference type="SAM" id="Phobius"/>
    </source>
</evidence>
<feature type="transmembrane region" description="Helical" evidence="1">
    <location>
        <begin position="114"/>
        <end position="131"/>
    </location>
</feature>
<sequence length="132" mass="14673">MHRTNRPLLSPLPSAVTVSFVVIESVHPRRASAPVMPPDEPSFSLRSDRCRHYILRIVLCCYAAACCFLSLPHLSPVRPSFECAPLPAHTMTPPPHPKRHHSTQEQAGNAQRRVGIVAYILYLVLPCLIGAY</sequence>
<keyword evidence="1" id="KW-0812">Transmembrane</keyword>